<gene>
    <name evidence="2" type="ORF">GCM10009851_13890</name>
</gene>
<dbReference type="PANTHER" id="PTHR47216">
    <property type="match status" value="1"/>
</dbReference>
<accession>A0ABN3DG72</accession>
<dbReference type="InterPro" id="IPR000387">
    <property type="entry name" value="Tyr_Pase_dom"/>
</dbReference>
<dbReference type="EMBL" id="BAAAQY010000003">
    <property type="protein sequence ID" value="GAA2230345.1"/>
    <property type="molecule type" value="Genomic_DNA"/>
</dbReference>
<dbReference type="PROSITE" id="PS00383">
    <property type="entry name" value="TYR_PHOSPHATASE_1"/>
    <property type="match status" value="1"/>
</dbReference>
<dbReference type="PANTHER" id="PTHR47216:SF4">
    <property type="entry name" value="OS01G0859400 PROTEIN"/>
    <property type="match status" value="1"/>
</dbReference>
<dbReference type="Gene3D" id="3.90.190.10">
    <property type="entry name" value="Protein tyrosine phosphatase superfamily"/>
    <property type="match status" value="1"/>
</dbReference>
<evidence type="ECO:0000313" key="3">
    <source>
        <dbReference type="Proteomes" id="UP001500929"/>
    </source>
</evidence>
<evidence type="ECO:0000259" key="1">
    <source>
        <dbReference type="PROSITE" id="PS50056"/>
    </source>
</evidence>
<dbReference type="Proteomes" id="UP001500929">
    <property type="component" value="Unassembled WGS sequence"/>
</dbReference>
<dbReference type="PROSITE" id="PS50056">
    <property type="entry name" value="TYR_PHOSPHATASE_2"/>
    <property type="match status" value="1"/>
</dbReference>
<dbReference type="InterPro" id="IPR029021">
    <property type="entry name" value="Prot-tyrosine_phosphatase-like"/>
</dbReference>
<sequence length="176" mass="19756">MTTYIDPTAYRLGGDPALTDPRERRMNAVTNHGFRPVRAPFMTQISENLWHGGVEAGLVLPDFIEFKLSLYPREDYALTKPLKESRTVLMYDSLDQTFEQVAELAEWVNAKRKLGQVFVHCQAGLNRSSLVVAKALLLAGEVDTGQEAIDLIRARRDAACLCNSAFEAWVRGQERA</sequence>
<name>A0ABN3DG72_9MICO</name>
<dbReference type="SUPFAM" id="SSF52799">
    <property type="entry name" value="(Phosphotyrosine protein) phosphatases II"/>
    <property type="match status" value="1"/>
</dbReference>
<organism evidence="2 3">
    <name type="scientific">Herbiconiux moechotypicola</name>
    <dbReference type="NCBI Taxonomy" id="637393"/>
    <lineage>
        <taxon>Bacteria</taxon>
        <taxon>Bacillati</taxon>
        <taxon>Actinomycetota</taxon>
        <taxon>Actinomycetes</taxon>
        <taxon>Micrococcales</taxon>
        <taxon>Microbacteriaceae</taxon>
        <taxon>Herbiconiux</taxon>
    </lineage>
</organism>
<comment type="caution">
    <text evidence="2">The sequence shown here is derived from an EMBL/GenBank/DDBJ whole genome shotgun (WGS) entry which is preliminary data.</text>
</comment>
<reference evidence="2 3" key="1">
    <citation type="journal article" date="2019" name="Int. J. Syst. Evol. Microbiol.">
        <title>The Global Catalogue of Microorganisms (GCM) 10K type strain sequencing project: providing services to taxonomists for standard genome sequencing and annotation.</title>
        <authorList>
            <consortium name="The Broad Institute Genomics Platform"/>
            <consortium name="The Broad Institute Genome Sequencing Center for Infectious Disease"/>
            <person name="Wu L."/>
            <person name="Ma J."/>
        </authorList>
    </citation>
    <scope>NUCLEOTIDE SEQUENCE [LARGE SCALE GENOMIC DNA]</scope>
    <source>
        <strain evidence="2 3">JCM 16117</strain>
    </source>
</reference>
<protein>
    <recommendedName>
        <fullName evidence="1">Tyrosine specific protein phosphatases domain-containing protein</fullName>
    </recommendedName>
</protein>
<dbReference type="RefSeq" id="WP_259478886.1">
    <property type="nucleotide sequence ID" value="NZ_BAAAQY010000003.1"/>
</dbReference>
<dbReference type="InterPro" id="IPR000340">
    <property type="entry name" value="Dual-sp_phosphatase_cat-dom"/>
</dbReference>
<dbReference type="InterPro" id="IPR016130">
    <property type="entry name" value="Tyr_Pase_AS"/>
</dbReference>
<dbReference type="Pfam" id="PF00782">
    <property type="entry name" value="DSPc"/>
    <property type="match status" value="1"/>
</dbReference>
<proteinExistence type="predicted"/>
<feature type="domain" description="Tyrosine specific protein phosphatases" evidence="1">
    <location>
        <begin position="99"/>
        <end position="167"/>
    </location>
</feature>
<evidence type="ECO:0000313" key="2">
    <source>
        <dbReference type="EMBL" id="GAA2230345.1"/>
    </source>
</evidence>
<keyword evidence="3" id="KW-1185">Reference proteome</keyword>